<dbReference type="Proteomes" id="UP000663090">
    <property type="component" value="Chromosome"/>
</dbReference>
<evidence type="ECO:0008006" key="4">
    <source>
        <dbReference type="Google" id="ProtNLM"/>
    </source>
</evidence>
<dbReference type="RefSeq" id="WP_206716984.1">
    <property type="nucleotide sequence ID" value="NZ_CP071091.1"/>
</dbReference>
<accession>A0ABX7NA19</accession>
<reference evidence="2 3" key="1">
    <citation type="submission" date="2021-02" db="EMBL/GenBank/DDBJ databases">
        <title>De Novo genome assembly of isolated myxobacteria.</title>
        <authorList>
            <person name="Stevens D.C."/>
        </authorList>
    </citation>
    <scope>NUCLEOTIDE SEQUENCE [LARGE SCALE GENOMIC DNA]</scope>
    <source>
        <strain evidence="2 3">SCHIC003</strain>
    </source>
</reference>
<evidence type="ECO:0000313" key="2">
    <source>
        <dbReference type="EMBL" id="QSQ15268.1"/>
    </source>
</evidence>
<protein>
    <recommendedName>
        <fullName evidence="4">GP-PDE domain-containing protein</fullName>
    </recommendedName>
</protein>
<feature type="compositionally biased region" description="Pro residues" evidence="1">
    <location>
        <begin position="47"/>
        <end position="62"/>
    </location>
</feature>
<organism evidence="2 3">
    <name type="scientific">Myxococcus landrumensis</name>
    <dbReference type="NCBI Taxonomy" id="2813577"/>
    <lineage>
        <taxon>Bacteria</taxon>
        <taxon>Pseudomonadati</taxon>
        <taxon>Myxococcota</taxon>
        <taxon>Myxococcia</taxon>
        <taxon>Myxococcales</taxon>
        <taxon>Cystobacterineae</taxon>
        <taxon>Myxococcaceae</taxon>
        <taxon>Myxococcus</taxon>
    </lineage>
</organism>
<evidence type="ECO:0000313" key="3">
    <source>
        <dbReference type="Proteomes" id="UP000663090"/>
    </source>
</evidence>
<dbReference type="EMBL" id="CP071091">
    <property type="protein sequence ID" value="QSQ15268.1"/>
    <property type="molecule type" value="Genomic_DNA"/>
</dbReference>
<keyword evidence="3" id="KW-1185">Reference proteome</keyword>
<evidence type="ECO:0000256" key="1">
    <source>
        <dbReference type="SAM" id="MobiDB-lite"/>
    </source>
</evidence>
<feature type="region of interest" description="Disordered" evidence="1">
    <location>
        <begin position="1"/>
        <end position="67"/>
    </location>
</feature>
<sequence length="675" mass="72580">MGWMNKLTGATPTLRPLVSTPPPKQEPPATAPPATGMPTQDEFVASTPPPTGAPLITPPPGQPAQNLAQDSADIANMLSTRGPIAAAETFRNILLTHAKDGSYGWDPNYGDKLAQAAYPSLQQLGKVLGDRVAKDKDDDEFAEFGLKDVTSKTLEHLAIAAENMGPEGQRTLGKAVAEGLPNDDDLNQFDDVLDDMKDPKKGNPKGAALLAGATISELQVQGKHEAANKLLLDHQPLSPPVIQVPSNNPPSQNLERDAASIADAMAKGGAGAASKQLLAIMNSHAFDVAFGLDPNYAEKLVQAAQPTLQEIGKTLGDRIVNNKDDSKPVEYGWKDITRESLEELGKVMQKVGPEGQKTVARALAEGLPDKSDLNQFDDRLRKMQGHRYPEGNPVGAALLGGGVMAELQALGKNKAAEALGDDHPPLDSRRWQPGMTLDQARNAHLTNTPAEFAEAVKNGNNWFEADLQLQDGKFVMSHGGEADKLGMSEWLIQANKLGVGMKVDVKFDSPKLEGPAKDEALRKMLDDIEKAGVPSERLMFSVSMGESDALLRERFRERFPNATMAINSPNEKSLSEGDVNGMVAAAERAGQPATFIVNYSAVKKDDAATRAAIEKLHMGGKATISVWNSPTDLGDSVYTPSKETQKLKDRGLNGMIDLRAAPSWIRYPKEFVRNL</sequence>
<name>A0ABX7NA19_9BACT</name>
<gene>
    <name evidence="2" type="ORF">JY572_04050</name>
</gene>
<feature type="compositionally biased region" description="Pro residues" evidence="1">
    <location>
        <begin position="19"/>
        <end position="31"/>
    </location>
</feature>
<proteinExistence type="predicted"/>